<dbReference type="EMBL" id="JBHMAU010000026">
    <property type="protein sequence ID" value="MFB9775459.1"/>
    <property type="molecule type" value="Genomic_DNA"/>
</dbReference>
<feature type="signal peptide" evidence="1">
    <location>
        <begin position="1"/>
        <end position="27"/>
    </location>
</feature>
<evidence type="ECO:0000256" key="1">
    <source>
        <dbReference type="SAM" id="SignalP"/>
    </source>
</evidence>
<comment type="caution">
    <text evidence="2">The sequence shown here is derived from an EMBL/GenBank/DDBJ whole genome shotgun (WGS) entry which is preliminary data.</text>
</comment>
<protein>
    <recommendedName>
        <fullName evidence="4">Secreted protein</fullName>
    </recommendedName>
</protein>
<reference evidence="2 3" key="1">
    <citation type="submission" date="2024-09" db="EMBL/GenBank/DDBJ databases">
        <authorList>
            <person name="Sun Q."/>
            <person name="Mori K."/>
        </authorList>
    </citation>
    <scope>NUCLEOTIDE SEQUENCE [LARGE SCALE GENOMIC DNA]</scope>
    <source>
        <strain evidence="2 3">JCM 11683</strain>
    </source>
</reference>
<keyword evidence="3" id="KW-1185">Reference proteome</keyword>
<feature type="chain" id="PRO_5046476426" description="Secreted protein" evidence="1">
    <location>
        <begin position="28"/>
        <end position="169"/>
    </location>
</feature>
<evidence type="ECO:0008006" key="4">
    <source>
        <dbReference type="Google" id="ProtNLM"/>
    </source>
</evidence>
<organism evidence="2 3">
    <name type="scientific">Brevibacterium otitidis</name>
    <dbReference type="NCBI Taxonomy" id="53364"/>
    <lineage>
        <taxon>Bacteria</taxon>
        <taxon>Bacillati</taxon>
        <taxon>Actinomycetota</taxon>
        <taxon>Actinomycetes</taxon>
        <taxon>Micrococcales</taxon>
        <taxon>Brevibacteriaceae</taxon>
        <taxon>Brevibacterium</taxon>
    </lineage>
</organism>
<gene>
    <name evidence="2" type="ORF">ACFFN1_03380</name>
</gene>
<name>A0ABV5X0I9_9MICO</name>
<sequence length="169" mass="17413">MKKSSLIAASVASGLVLGGAGLSPAVAAPASADAGPSLTGEAQPADVFGDITAEQWQEIAATAEADGDAVSAEAARDAAQIAAAEPAAADSDAYETQGWGVIAKMAVKAALKYGKAFLPDYIQPIADQLYDLIDKMGDPTEEEFVELLIEQGIEADHARLISKWVHAFI</sequence>
<accession>A0ABV5X0I9</accession>
<evidence type="ECO:0000313" key="2">
    <source>
        <dbReference type="EMBL" id="MFB9775459.1"/>
    </source>
</evidence>
<dbReference type="RefSeq" id="WP_376838614.1">
    <property type="nucleotide sequence ID" value="NZ_JBHMAU010000026.1"/>
</dbReference>
<proteinExistence type="predicted"/>
<dbReference type="Proteomes" id="UP001589707">
    <property type="component" value="Unassembled WGS sequence"/>
</dbReference>
<keyword evidence="1" id="KW-0732">Signal</keyword>
<evidence type="ECO:0000313" key="3">
    <source>
        <dbReference type="Proteomes" id="UP001589707"/>
    </source>
</evidence>